<dbReference type="PANTHER" id="PTHR37017">
    <property type="entry name" value="AB HYDROLASE-1 DOMAIN-CONTAINING PROTEIN-RELATED"/>
    <property type="match status" value="1"/>
</dbReference>
<sequence length="254" mass="28496">MTQLTPTVLFVHGSWHTPLHFAKIREIFEDAGYPTSCPRQPTVGASPPIGLLEDAQCIRDEVQRLVNEDKDVIVIAHSYGGVVTTQAVEVVFSKKKRLENGQRSGVLSLVYMCAFMLSMDTSLAGTFEGKLPPWITIHKPVDGGTVFYHDVDPDERKQAVQQLLQVPAVTQITPITHLAYLHHPVRYLYCTDDQALPYAAQQMMVQNVCKQYGISFAEHHLNASHSPFLSMPERVLEVVQQIAEDDKRREIGSM</sequence>
<dbReference type="Pfam" id="PF12697">
    <property type="entry name" value="Abhydrolase_6"/>
    <property type="match status" value="1"/>
</dbReference>
<accession>W3WTX3</accession>
<feature type="domain" description="AB hydrolase-1" evidence="1">
    <location>
        <begin position="8"/>
        <end position="237"/>
    </location>
</feature>
<evidence type="ECO:0000313" key="3">
    <source>
        <dbReference type="Proteomes" id="UP000030651"/>
    </source>
</evidence>
<name>W3WTX3_PESFW</name>
<dbReference type="Gene3D" id="3.40.50.1820">
    <property type="entry name" value="alpha/beta hydrolase"/>
    <property type="match status" value="1"/>
</dbReference>
<dbReference type="InParanoid" id="W3WTX3"/>
<dbReference type="GeneID" id="19276681"/>
<dbReference type="Proteomes" id="UP000030651">
    <property type="component" value="Unassembled WGS sequence"/>
</dbReference>
<evidence type="ECO:0000313" key="2">
    <source>
        <dbReference type="EMBL" id="ETS76281.1"/>
    </source>
</evidence>
<evidence type="ECO:0000259" key="1">
    <source>
        <dbReference type="Pfam" id="PF12697"/>
    </source>
</evidence>
<dbReference type="OMA" id="ICEEDQG"/>
<dbReference type="SUPFAM" id="SSF53474">
    <property type="entry name" value="alpha/beta-Hydrolases"/>
    <property type="match status" value="1"/>
</dbReference>
<dbReference type="PANTHER" id="PTHR37017:SF11">
    <property type="entry name" value="ESTERASE_LIPASE_THIOESTERASE DOMAIN-CONTAINING PROTEIN"/>
    <property type="match status" value="1"/>
</dbReference>
<reference evidence="3" key="1">
    <citation type="journal article" date="2015" name="BMC Genomics">
        <title>Genomic and transcriptomic analysis of the endophytic fungus Pestalotiopsis fici reveals its lifestyle and high potential for synthesis of natural products.</title>
        <authorList>
            <person name="Wang X."/>
            <person name="Zhang X."/>
            <person name="Liu L."/>
            <person name="Xiang M."/>
            <person name="Wang W."/>
            <person name="Sun X."/>
            <person name="Che Y."/>
            <person name="Guo L."/>
            <person name="Liu G."/>
            <person name="Guo L."/>
            <person name="Wang C."/>
            <person name="Yin W.B."/>
            <person name="Stadler M."/>
            <person name="Zhang X."/>
            <person name="Liu X."/>
        </authorList>
    </citation>
    <scope>NUCLEOTIDE SEQUENCE [LARGE SCALE GENOMIC DNA]</scope>
    <source>
        <strain evidence="3">W106-1 / CGMCC3.15140</strain>
    </source>
</reference>
<dbReference type="InterPro" id="IPR052897">
    <property type="entry name" value="Sec-Metab_Biosynth_Hydrolase"/>
</dbReference>
<dbReference type="RefSeq" id="XP_007838440.1">
    <property type="nucleotide sequence ID" value="XM_007840249.1"/>
</dbReference>
<dbReference type="eggNOG" id="ENOG502S15T">
    <property type="taxonomic scope" value="Eukaryota"/>
</dbReference>
<dbReference type="OrthoDB" id="408373at2759"/>
<protein>
    <recommendedName>
        <fullName evidence="1">AB hydrolase-1 domain-containing protein</fullName>
    </recommendedName>
</protein>
<dbReference type="AlphaFoldDB" id="W3WTX3"/>
<dbReference type="InterPro" id="IPR029058">
    <property type="entry name" value="AB_hydrolase_fold"/>
</dbReference>
<gene>
    <name evidence="2" type="ORF">PFICI_11668</name>
</gene>
<keyword evidence="3" id="KW-1185">Reference proteome</keyword>
<proteinExistence type="predicted"/>
<dbReference type="EMBL" id="KI912117">
    <property type="protein sequence ID" value="ETS76281.1"/>
    <property type="molecule type" value="Genomic_DNA"/>
</dbReference>
<dbReference type="InterPro" id="IPR000073">
    <property type="entry name" value="AB_hydrolase_1"/>
</dbReference>
<dbReference type="KEGG" id="pfy:PFICI_11668"/>
<organism evidence="2 3">
    <name type="scientific">Pestalotiopsis fici (strain W106-1 / CGMCC3.15140)</name>
    <dbReference type="NCBI Taxonomy" id="1229662"/>
    <lineage>
        <taxon>Eukaryota</taxon>
        <taxon>Fungi</taxon>
        <taxon>Dikarya</taxon>
        <taxon>Ascomycota</taxon>
        <taxon>Pezizomycotina</taxon>
        <taxon>Sordariomycetes</taxon>
        <taxon>Xylariomycetidae</taxon>
        <taxon>Amphisphaeriales</taxon>
        <taxon>Sporocadaceae</taxon>
        <taxon>Pestalotiopsis</taxon>
    </lineage>
</organism>
<dbReference type="HOGENOM" id="CLU_046066_1_3_1"/>